<accession>A0A1M4IPM1</accession>
<evidence type="ECO:0000313" key="4">
    <source>
        <dbReference type="Proteomes" id="UP000184997"/>
    </source>
</evidence>
<evidence type="ECO:0000313" key="3">
    <source>
        <dbReference type="EMBL" id="SBV89152.1"/>
    </source>
</evidence>
<evidence type="ECO:0000256" key="2">
    <source>
        <dbReference type="SAM" id="SignalP"/>
    </source>
</evidence>
<protein>
    <recommendedName>
        <fullName evidence="5">Secreted protein</fullName>
    </recommendedName>
</protein>
<evidence type="ECO:0000256" key="1">
    <source>
        <dbReference type="SAM" id="MobiDB-lite"/>
    </source>
</evidence>
<feature type="region of interest" description="Disordered" evidence="1">
    <location>
        <begin position="133"/>
        <end position="153"/>
    </location>
</feature>
<feature type="signal peptide" evidence="2">
    <location>
        <begin position="1"/>
        <end position="20"/>
    </location>
</feature>
<dbReference type="Proteomes" id="UP000184997">
    <property type="component" value="Unassembled WGS sequence"/>
</dbReference>
<keyword evidence="2" id="KW-0732">Signal</keyword>
<dbReference type="RefSeq" id="WP_009589761.1">
    <property type="nucleotide sequence ID" value="NZ_CP076252.1"/>
</dbReference>
<gene>
    <name evidence="3" type="ORF">XTGNCPPB3709_3109</name>
</gene>
<dbReference type="AlphaFoldDB" id="A0A1M4IPM1"/>
<feature type="chain" id="PRO_5010231707" description="Secreted protein" evidence="2">
    <location>
        <begin position="21"/>
        <end position="288"/>
    </location>
</feature>
<evidence type="ECO:0008006" key="5">
    <source>
        <dbReference type="Google" id="ProtNLM"/>
    </source>
</evidence>
<name>A0A1M4IPM1_9XANT</name>
<reference evidence="4" key="1">
    <citation type="submission" date="2016-07" db="EMBL/GenBank/DDBJ databases">
        <authorList>
            <person name="Florea S."/>
            <person name="Webb J.S."/>
            <person name="Jaromczyk J."/>
            <person name="Schardl C.L."/>
        </authorList>
    </citation>
    <scope>NUCLEOTIDE SEQUENCE [LARGE SCALE GENOMIC DNA]</scope>
</reference>
<dbReference type="EMBL" id="FLUK01000251">
    <property type="protein sequence ID" value="SBV89152.1"/>
    <property type="molecule type" value="Genomic_DNA"/>
</dbReference>
<dbReference type="CDD" id="cd20897">
    <property type="entry name" value="Smlt3025-like"/>
    <property type="match status" value="1"/>
</dbReference>
<dbReference type="InterPro" id="IPR049732">
    <property type="entry name" value="Smlt3025-like"/>
</dbReference>
<sequence length="288" mass="33018">MKPAPCLAHWLLLASALPMAGCAKPADTPQRTITNEQGCAMRHHDGPQDPFKTPPPLMDTCLGPYTLRIPANYFGDQMGPNFDGSFGLYLEYPTLEPFAPGERSHLSLDVATRTVNIGYSYLDRMDTHEYLRRQHTPDPGEEENPEERLDDRIQGEPAYGLTPYYADLPKFMQYYREKGYRESAPVMQAEHHEDWYVKRNEKGEIETLIKCTSREVTQSGVAYVEGKLVRSKEDALPVCKHFFIIPELKLVVDIRYVRFALPDWKRIEDRARIAVHQFMLEQPVTAGK</sequence>
<organism evidence="3 4">
    <name type="scientific">Xanthomonas graminis pv. graminis</name>
    <dbReference type="NCBI Taxonomy" id="134874"/>
    <lineage>
        <taxon>Bacteria</taxon>
        <taxon>Pseudomonadati</taxon>
        <taxon>Pseudomonadota</taxon>
        <taxon>Gammaproteobacteria</taxon>
        <taxon>Lysobacterales</taxon>
        <taxon>Lysobacteraceae</taxon>
        <taxon>Xanthomonas</taxon>
        <taxon>Xanthomonas translucens group</taxon>
        <taxon>Xanthomonas graminis</taxon>
    </lineage>
</organism>
<proteinExistence type="predicted"/>